<reference evidence="3" key="1">
    <citation type="submission" date="2018-05" db="EMBL/GenBank/DDBJ databases">
        <authorList>
            <person name="Lanie J.A."/>
            <person name="Ng W.-L."/>
            <person name="Kazmierczak K.M."/>
            <person name="Andrzejewski T.M."/>
            <person name="Davidsen T.M."/>
            <person name="Wayne K.J."/>
            <person name="Tettelin H."/>
            <person name="Glass J.I."/>
            <person name="Rusch D."/>
            <person name="Podicherti R."/>
            <person name="Tsui H.-C.T."/>
            <person name="Winkler M.E."/>
        </authorList>
    </citation>
    <scope>NUCLEOTIDE SEQUENCE</scope>
</reference>
<dbReference type="SUPFAM" id="SSF52540">
    <property type="entry name" value="P-loop containing nucleoside triphosphate hydrolases"/>
    <property type="match status" value="1"/>
</dbReference>
<dbReference type="InterPro" id="IPR001482">
    <property type="entry name" value="T2SS/T4SS_dom"/>
</dbReference>
<dbReference type="GO" id="GO:0016887">
    <property type="term" value="F:ATP hydrolysis activity"/>
    <property type="evidence" value="ECO:0007669"/>
    <property type="project" value="InterPro"/>
</dbReference>
<evidence type="ECO:0000259" key="2">
    <source>
        <dbReference type="Pfam" id="PF00437"/>
    </source>
</evidence>
<protein>
    <recommendedName>
        <fullName evidence="2">Bacterial type II secretion system protein E domain-containing protein</fullName>
    </recommendedName>
</protein>
<dbReference type="InterPro" id="IPR027417">
    <property type="entry name" value="P-loop_NTPase"/>
</dbReference>
<gene>
    <name evidence="3" type="ORF">METZ01_LOCUS322647</name>
</gene>
<dbReference type="Gene3D" id="3.40.50.300">
    <property type="entry name" value="P-loop containing nucleotide triphosphate hydrolases"/>
    <property type="match status" value="1"/>
</dbReference>
<dbReference type="EMBL" id="UINC01105677">
    <property type="protein sequence ID" value="SVC69793.1"/>
    <property type="molecule type" value="Genomic_DNA"/>
</dbReference>
<evidence type="ECO:0000256" key="1">
    <source>
        <dbReference type="ARBA" id="ARBA00006611"/>
    </source>
</evidence>
<dbReference type="AlphaFoldDB" id="A0A382P8P2"/>
<dbReference type="Gene3D" id="3.30.450.90">
    <property type="match status" value="1"/>
</dbReference>
<dbReference type="PANTHER" id="PTHR30486">
    <property type="entry name" value="TWITCHING MOTILITY PROTEIN PILT"/>
    <property type="match status" value="1"/>
</dbReference>
<dbReference type="PANTHER" id="PTHR30486:SF6">
    <property type="entry name" value="TYPE IV PILUS RETRACTATION ATPASE PILT"/>
    <property type="match status" value="1"/>
</dbReference>
<accession>A0A382P8P2</accession>
<comment type="similarity">
    <text evidence="1">Belongs to the GSP E family.</text>
</comment>
<dbReference type="Pfam" id="PF00437">
    <property type="entry name" value="T2SSE"/>
    <property type="match status" value="1"/>
</dbReference>
<proteinExistence type="inferred from homology"/>
<sequence length="162" mass="17736">MQINELLKYTLESGASDLHLSVGSIPSIRLNGEINNLKLPVMDSATMEGISKDILDKHELDNFEAALEIDFSYDLKGSARFRVNMFKQINGISAVFRTINDSSMSIEELGLPSIIDELALKEKGLILLTGPTGCGKSTTLAAMIDSVNENKQKHIITIEDPV</sequence>
<feature type="non-terminal residue" evidence="3">
    <location>
        <position position="162"/>
    </location>
</feature>
<dbReference type="InterPro" id="IPR050921">
    <property type="entry name" value="T4SS_GSP_E_ATPase"/>
</dbReference>
<feature type="non-terminal residue" evidence="3">
    <location>
        <position position="1"/>
    </location>
</feature>
<name>A0A382P8P2_9ZZZZ</name>
<evidence type="ECO:0000313" key="3">
    <source>
        <dbReference type="EMBL" id="SVC69793.1"/>
    </source>
</evidence>
<feature type="domain" description="Bacterial type II secretion system protein E" evidence="2">
    <location>
        <begin position="3"/>
        <end position="162"/>
    </location>
</feature>
<organism evidence="3">
    <name type="scientific">marine metagenome</name>
    <dbReference type="NCBI Taxonomy" id="408172"/>
    <lineage>
        <taxon>unclassified sequences</taxon>
        <taxon>metagenomes</taxon>
        <taxon>ecological metagenomes</taxon>
    </lineage>
</organism>